<dbReference type="InterPro" id="IPR054722">
    <property type="entry name" value="PolX-like_BBD"/>
</dbReference>
<keyword evidence="3" id="KW-1185">Reference proteome</keyword>
<name>A0AAD4UTG5_PRUDU</name>
<proteinExistence type="predicted"/>
<dbReference type="Proteomes" id="UP001054821">
    <property type="component" value="Chromosome 8"/>
</dbReference>
<sequence>MDDLKVFVGNGERVKVEFIGLASLVLDSGFVLDLVDAVYVPIMTRNLLSVSKLVQSNLQFEFDKFGFSIFRNKSLVGNGFIVDGMYRLNCNSPNQSTARLNVISTKTVKKQKNHKHFGIEDLDISKKKG</sequence>
<organism evidence="2 3">
    <name type="scientific">Prunus dulcis</name>
    <name type="common">Almond</name>
    <name type="synonym">Amygdalus dulcis</name>
    <dbReference type="NCBI Taxonomy" id="3755"/>
    <lineage>
        <taxon>Eukaryota</taxon>
        <taxon>Viridiplantae</taxon>
        <taxon>Streptophyta</taxon>
        <taxon>Embryophyta</taxon>
        <taxon>Tracheophyta</taxon>
        <taxon>Spermatophyta</taxon>
        <taxon>Magnoliopsida</taxon>
        <taxon>eudicotyledons</taxon>
        <taxon>Gunneridae</taxon>
        <taxon>Pentapetalae</taxon>
        <taxon>rosids</taxon>
        <taxon>fabids</taxon>
        <taxon>Rosales</taxon>
        <taxon>Rosaceae</taxon>
        <taxon>Amygdaloideae</taxon>
        <taxon>Amygdaleae</taxon>
        <taxon>Prunus</taxon>
    </lineage>
</organism>
<dbReference type="AlphaFoldDB" id="A0AAD4UTG5"/>
<evidence type="ECO:0000313" key="2">
    <source>
        <dbReference type="EMBL" id="KAI5311622.1"/>
    </source>
</evidence>
<protein>
    <recommendedName>
        <fullName evidence="1">Retrovirus-related Pol polyprotein from transposon TNT 1-94-like beta-barrel domain-containing protein</fullName>
    </recommendedName>
</protein>
<accession>A0AAD4UTG5</accession>
<dbReference type="Pfam" id="PF22936">
    <property type="entry name" value="Pol_BBD"/>
    <property type="match status" value="1"/>
</dbReference>
<reference evidence="2 3" key="1">
    <citation type="journal article" date="2022" name="G3 (Bethesda)">
        <title>Whole-genome sequence and methylome profiling of the almond [Prunus dulcis (Mill.) D.A. Webb] cultivar 'Nonpareil'.</title>
        <authorList>
            <person name="D'Amico-Willman K.M."/>
            <person name="Ouma W.Z."/>
            <person name="Meulia T."/>
            <person name="Sideli G.M."/>
            <person name="Gradziel T.M."/>
            <person name="Fresnedo-Ramirez J."/>
        </authorList>
    </citation>
    <scope>NUCLEOTIDE SEQUENCE [LARGE SCALE GENOMIC DNA]</scope>
    <source>
        <strain evidence="2">Clone GOH B32 T37-40</strain>
    </source>
</reference>
<gene>
    <name evidence="2" type="ORF">L3X38_040795</name>
</gene>
<comment type="caution">
    <text evidence="2">The sequence shown here is derived from an EMBL/GenBank/DDBJ whole genome shotgun (WGS) entry which is preliminary data.</text>
</comment>
<feature type="domain" description="Retrovirus-related Pol polyprotein from transposon TNT 1-94-like beta-barrel" evidence="1">
    <location>
        <begin position="5"/>
        <end position="57"/>
    </location>
</feature>
<dbReference type="EMBL" id="JAJFAZ020000008">
    <property type="protein sequence ID" value="KAI5311622.1"/>
    <property type="molecule type" value="Genomic_DNA"/>
</dbReference>
<evidence type="ECO:0000259" key="1">
    <source>
        <dbReference type="Pfam" id="PF22936"/>
    </source>
</evidence>
<evidence type="ECO:0000313" key="3">
    <source>
        <dbReference type="Proteomes" id="UP001054821"/>
    </source>
</evidence>